<dbReference type="Proteomes" id="UP001197093">
    <property type="component" value="Unassembled WGS sequence"/>
</dbReference>
<evidence type="ECO:0000313" key="3">
    <source>
        <dbReference type="Proteomes" id="UP001197093"/>
    </source>
</evidence>
<gene>
    <name evidence="2" type="ORF">NEMBOFW57_006198</name>
</gene>
<dbReference type="Gene3D" id="3.30.450.20">
    <property type="entry name" value="PAS domain"/>
    <property type="match status" value="1"/>
</dbReference>
<dbReference type="NCBIfam" id="TIGR00229">
    <property type="entry name" value="sensory_box"/>
    <property type="match status" value="1"/>
</dbReference>
<proteinExistence type="predicted"/>
<reference evidence="2" key="1">
    <citation type="submission" date="2023-02" db="EMBL/GenBank/DDBJ databases">
        <authorList>
            <person name="Palmer J.M."/>
        </authorList>
    </citation>
    <scope>NUCLEOTIDE SEQUENCE</scope>
    <source>
        <strain evidence="2">FW57</strain>
    </source>
</reference>
<dbReference type="InterPro" id="IPR000014">
    <property type="entry name" value="PAS"/>
</dbReference>
<dbReference type="AlphaFoldDB" id="A0AAD4EYK6"/>
<dbReference type="InterPro" id="IPR035965">
    <property type="entry name" value="PAS-like_dom_sf"/>
</dbReference>
<keyword evidence="3" id="KW-1185">Reference proteome</keyword>
<evidence type="ECO:0000259" key="1">
    <source>
        <dbReference type="PROSITE" id="PS50113"/>
    </source>
</evidence>
<accession>A0AAD4EYK6</accession>
<name>A0AAD4EYK6_9PEZI</name>
<comment type="caution">
    <text evidence="2">The sequence shown here is derived from an EMBL/GenBank/DDBJ whole genome shotgun (WGS) entry which is preliminary data.</text>
</comment>
<dbReference type="EMBL" id="JAHCVI010000002">
    <property type="protein sequence ID" value="KAG7289821.1"/>
    <property type="molecule type" value="Genomic_DNA"/>
</dbReference>
<dbReference type="PROSITE" id="PS50113">
    <property type="entry name" value="PAC"/>
    <property type="match status" value="1"/>
</dbReference>
<feature type="domain" description="PAC" evidence="1">
    <location>
        <begin position="82"/>
        <end position="133"/>
    </location>
</feature>
<evidence type="ECO:0000313" key="2">
    <source>
        <dbReference type="EMBL" id="KAG7289821.1"/>
    </source>
</evidence>
<dbReference type="InterPro" id="IPR000700">
    <property type="entry name" value="PAS-assoc_C"/>
</dbReference>
<dbReference type="SUPFAM" id="SSF55785">
    <property type="entry name" value="PYP-like sensor domain (PAS domain)"/>
    <property type="match status" value="1"/>
</dbReference>
<organism evidence="2 3">
    <name type="scientific">Staphylotrichum longicolle</name>
    <dbReference type="NCBI Taxonomy" id="669026"/>
    <lineage>
        <taxon>Eukaryota</taxon>
        <taxon>Fungi</taxon>
        <taxon>Dikarya</taxon>
        <taxon>Ascomycota</taxon>
        <taxon>Pezizomycotina</taxon>
        <taxon>Sordariomycetes</taxon>
        <taxon>Sordariomycetidae</taxon>
        <taxon>Sordariales</taxon>
        <taxon>Chaetomiaceae</taxon>
        <taxon>Staphylotrichum</taxon>
    </lineage>
</organism>
<protein>
    <recommendedName>
        <fullName evidence="1">PAC domain-containing protein</fullName>
    </recommendedName>
</protein>
<sequence>MNCCQSFSSGTKALRAPMEDGLASRGLSTDEAFRILVQAVKEYAIFLLDTKVKHFSIFYGEKDLGIKKPDMELEICMREGRVEDEGWRYRQDGSRFWANVIITAVYKNGVHVGFGKVTRDLTERKSAESRLIAAYEDSEKLKLDFLANMIHEIRTRSIDIRPSKVMLTKQS</sequence>